<feature type="compositionally biased region" description="Basic residues" evidence="7">
    <location>
        <begin position="20"/>
        <end position="32"/>
    </location>
</feature>
<dbReference type="SUPFAM" id="SSF55550">
    <property type="entry name" value="SH2 domain"/>
    <property type="match status" value="1"/>
</dbReference>
<feature type="region of interest" description="Disordered" evidence="7">
    <location>
        <begin position="1"/>
        <end position="70"/>
    </location>
</feature>
<dbReference type="PANTHER" id="PTHR10155">
    <property type="entry name" value="PHOSPHATIDYLINOSITOL 3-KINASE REGULATORY SUBUNIT"/>
    <property type="match status" value="1"/>
</dbReference>
<dbReference type="SMART" id="SM00969">
    <property type="entry name" value="SOCS_box"/>
    <property type="match status" value="1"/>
</dbReference>
<feature type="compositionally biased region" description="Low complexity" evidence="7">
    <location>
        <begin position="850"/>
        <end position="873"/>
    </location>
</feature>
<feature type="compositionally biased region" description="Low complexity" evidence="7">
    <location>
        <begin position="39"/>
        <end position="49"/>
    </location>
</feature>
<dbReference type="GO" id="GO:0046854">
    <property type="term" value="P:phosphatidylinositol phosphate biosynthetic process"/>
    <property type="evidence" value="ECO:0007669"/>
    <property type="project" value="TreeGrafter"/>
</dbReference>
<dbReference type="SMART" id="SM00252">
    <property type="entry name" value="SH2"/>
    <property type="match status" value="1"/>
</dbReference>
<evidence type="ECO:0000256" key="1">
    <source>
        <dbReference type="ARBA" id="ARBA00004906"/>
    </source>
</evidence>
<dbReference type="GO" id="GO:0046935">
    <property type="term" value="F:1-phosphatidylinositol-3-kinase regulator activity"/>
    <property type="evidence" value="ECO:0007669"/>
    <property type="project" value="TreeGrafter"/>
</dbReference>
<dbReference type="SMART" id="SM00253">
    <property type="entry name" value="SOCS"/>
    <property type="match status" value="1"/>
</dbReference>
<evidence type="ECO:0000256" key="5">
    <source>
        <dbReference type="ARBA" id="ARBA00022999"/>
    </source>
</evidence>
<evidence type="ECO:0008006" key="11">
    <source>
        <dbReference type="Google" id="ProtNLM"/>
    </source>
</evidence>
<sequence>MGGKHSRQQREQKQQTGSNRKQRKEKKSAKRSTAKEASRSNSSSRRSSSVGGLPVSIATPEQLQTDRTEVVTTEQLRTAVIVALEEDYNNGNAARNDSSTRWTLADVAASDSPVNVTESDAHNRVGVEPYGDHNEHGPEVSGGGDEETGNVGGGVGGSVTTITICMLKMEPNATNESAPLESSPTNDDASAATGGDATGDGEPVEDASVTPIAPVSAPAIDAELLSMVPAQCGCFENGNCSSAGFMPSAAIGSGPVTVTASTNPTITHPTVTSGPIPTITSSCNCNATPLLIGASSAATIDNRLNNNNEHHSQQTPLLFADGGGTVVLTMPGGPTPTTTSSFAAASACASVAPATTAATMWPTVSGNGVSPARSQSFGNFMLRGGADSASLVQHLMDRVRHHQHRHHHHHHNHLMHFLHHNHHGPVPDATQSDPGSTTGGANTSDWRLHVLRQYRTPTIPTVASEPLYGIPTSPVSRVSGGVTMAPPLLSPATFLDIDMKDKLEGLDLGTLAQRATNNNLNPPPPVLSTVDTSGEHPRSVGECPTCCAMAMAAKASGASLGLLAGAGVSAAGSNAIFNGNVGEVEEKILNTANQQQTPPTRTSTVGSPSASSDAAGGAENRIVTAPTAQSDQISTEAATSFGKAVPSSVASSVTAAATAGSSTPVDAGKDDATRTVTAAPGAATSADCKQTVVDGNSSKLTTTATVSAVSMGSAAPIGDSTLTTTAAAGSTTVSPTSAPSISSPSAAQRTAATSSSSNSSSNSSSSPSSTGQCCRRQTTSSGSSSAAATLLHSLSLSGRRSRNSSATPPCNCSFCAAGDGVVVEPPQSRSFTNWISGGQKADRNGSTSGAANSKQQSATAASTNSSSPAPGSAKSKKPNWRVSLNCTIRRAAGGSGNSSGSSGHTKPSSQSRSANSSEQPSAASGSNVLPSAASSDIGHNSIGSAGSSSALRGSSLISSSVSAKLLKGESDKDDTCVCTAYRKMSESPPPPPQSQRASGSVSPARPLSPAAASSPLAVSDDPTFIPLNMLSLVTNSNGTPTPPPRGLSVPVANDTFSSLLHNHHHHHHHHHHALAAAALAADHHQSFFFPASTASPAGAAAVHHHAPPNGVAAGGASSLFGNLSLGPGHSSANGVILLSDPNGVFDLSSDDFSLEDCDERARIQRELEIREGVDAPPNFHPRRLMSGGTITSGPAANHPIAFFYSRDLMQRGLLMANHRFIQPGDAVAGGCAAGAAAMAAAAAVAAAAASRGGAAGAAFGGLRIHSQVDFIHCLVPDLQKITSCSFYWGKMDRYEAERLLEGKPEGTFLLRDSAQEEFLFSVSFRKYNRSLHARIEQFNHKFSFDSRDPGVYTASTVTGLLEHYKDPSCVMFFEPMLTYPLNRNFSFSLQQLCRAAIVSNTTYDGINELALPKSLKAYLKEYHYRQRVRFRPLDEHLYSNA</sequence>
<dbReference type="PROSITE" id="PS50001">
    <property type="entry name" value="SH2"/>
    <property type="match status" value="1"/>
</dbReference>
<feature type="region of interest" description="Disordered" evidence="7">
    <location>
        <begin position="124"/>
        <end position="155"/>
    </location>
</feature>
<accession>A0A240PLF6</accession>
<feature type="domain" description="SH2" evidence="8">
    <location>
        <begin position="1286"/>
        <end position="1381"/>
    </location>
</feature>
<keyword evidence="2" id="KW-0341">Growth regulation</keyword>
<dbReference type="SUPFAM" id="SSF158235">
    <property type="entry name" value="SOCS box-like"/>
    <property type="match status" value="1"/>
</dbReference>
<feature type="region of interest" description="Disordered" evidence="7">
    <location>
        <begin position="982"/>
        <end position="1015"/>
    </location>
</feature>
<protein>
    <recommendedName>
        <fullName evidence="11">Suppressor of cytokine signaling 5</fullName>
    </recommendedName>
</protein>
<reference evidence="10" key="1">
    <citation type="submission" date="2022-08" db="UniProtKB">
        <authorList>
            <consortium name="EnsemblMetazoa"/>
        </authorList>
    </citation>
    <scope>IDENTIFICATION</scope>
    <source>
        <strain evidence="10">EBRO</strain>
    </source>
</reference>
<feature type="compositionally biased region" description="Low complexity" evidence="7">
    <location>
        <begin position="898"/>
        <end position="922"/>
    </location>
</feature>
<dbReference type="Gene3D" id="3.30.505.10">
    <property type="entry name" value="SH2 domain"/>
    <property type="match status" value="1"/>
</dbReference>
<evidence type="ECO:0000256" key="2">
    <source>
        <dbReference type="ARBA" id="ARBA00022604"/>
    </source>
</evidence>
<proteinExistence type="predicted"/>
<feature type="region of interest" description="Disordered" evidence="7">
    <location>
        <begin position="728"/>
        <end position="786"/>
    </location>
</feature>
<keyword evidence="5 6" id="KW-0727">SH2 domain</keyword>
<feature type="domain" description="SOCS box" evidence="9">
    <location>
        <begin position="1376"/>
        <end position="1425"/>
    </location>
</feature>
<evidence type="ECO:0000259" key="9">
    <source>
        <dbReference type="PROSITE" id="PS50225"/>
    </source>
</evidence>
<keyword evidence="4" id="KW-0833">Ubl conjugation pathway</keyword>
<feature type="compositionally biased region" description="Polar residues" evidence="7">
    <location>
        <begin position="174"/>
        <end position="186"/>
    </location>
</feature>
<feature type="region of interest" description="Disordered" evidence="7">
    <location>
        <begin position="418"/>
        <end position="444"/>
    </location>
</feature>
<dbReference type="VEuPathDB" id="VectorBase:AATE021786"/>
<dbReference type="PANTHER" id="PTHR10155:SF0">
    <property type="entry name" value="SUPPRESSOR OF CYTOKINE SIGNALING AT 36E, ISOFORM D"/>
    <property type="match status" value="1"/>
</dbReference>
<dbReference type="EnsemblMetazoa" id="AATE021786-RB">
    <property type="protein sequence ID" value="AATE021786-PB.1"/>
    <property type="gene ID" value="AATE021786"/>
</dbReference>
<dbReference type="InterPro" id="IPR036036">
    <property type="entry name" value="SOCS_box-like_dom_sf"/>
</dbReference>
<feature type="compositionally biased region" description="Polar residues" evidence="7">
    <location>
        <begin position="923"/>
        <end position="932"/>
    </location>
</feature>
<dbReference type="Pfam" id="PF00017">
    <property type="entry name" value="SH2"/>
    <property type="match status" value="1"/>
</dbReference>
<dbReference type="GO" id="GO:0005942">
    <property type="term" value="C:phosphatidylinositol 3-kinase complex"/>
    <property type="evidence" value="ECO:0007669"/>
    <property type="project" value="TreeGrafter"/>
</dbReference>
<dbReference type="GO" id="GO:0009968">
    <property type="term" value="P:negative regulation of signal transduction"/>
    <property type="evidence" value="ECO:0007669"/>
    <property type="project" value="UniProtKB-KW"/>
</dbReference>
<name>A0A240PLF6_ANOAO</name>
<dbReference type="Pfam" id="PF07525">
    <property type="entry name" value="SOCS_box"/>
    <property type="match status" value="1"/>
</dbReference>
<feature type="compositionally biased region" description="Low complexity" evidence="7">
    <location>
        <begin position="1000"/>
        <end position="1015"/>
    </location>
</feature>
<evidence type="ECO:0000256" key="3">
    <source>
        <dbReference type="ARBA" id="ARBA00022700"/>
    </source>
</evidence>
<feature type="compositionally biased region" description="Polar residues" evidence="7">
    <location>
        <begin position="592"/>
        <end position="605"/>
    </location>
</feature>
<dbReference type="GO" id="GO:0035556">
    <property type="term" value="P:intracellular signal transduction"/>
    <property type="evidence" value="ECO:0007669"/>
    <property type="project" value="InterPro"/>
</dbReference>
<organism evidence="10">
    <name type="scientific">Anopheles atroparvus</name>
    <name type="common">European mosquito</name>
    <dbReference type="NCBI Taxonomy" id="41427"/>
    <lineage>
        <taxon>Eukaryota</taxon>
        <taxon>Metazoa</taxon>
        <taxon>Ecdysozoa</taxon>
        <taxon>Arthropoda</taxon>
        <taxon>Hexapoda</taxon>
        <taxon>Insecta</taxon>
        <taxon>Pterygota</taxon>
        <taxon>Neoptera</taxon>
        <taxon>Endopterygota</taxon>
        <taxon>Diptera</taxon>
        <taxon>Nematocera</taxon>
        <taxon>Culicoidea</taxon>
        <taxon>Culicidae</taxon>
        <taxon>Anophelinae</taxon>
        <taxon>Anopheles</taxon>
    </lineage>
</organism>
<dbReference type="FunFam" id="3.30.505.10:FF:000028">
    <property type="entry name" value="Suppressor of cytokine signaling 5"/>
    <property type="match status" value="1"/>
</dbReference>
<evidence type="ECO:0000313" key="10">
    <source>
        <dbReference type="EnsemblMetazoa" id="AATE021786-PB.1"/>
    </source>
</evidence>
<feature type="region of interest" description="Disordered" evidence="7">
    <location>
        <begin position="828"/>
        <end position="932"/>
    </location>
</feature>
<evidence type="ECO:0000256" key="4">
    <source>
        <dbReference type="ARBA" id="ARBA00022786"/>
    </source>
</evidence>
<feature type="compositionally biased region" description="Low complexity" evidence="7">
    <location>
        <begin position="728"/>
        <end position="769"/>
    </location>
</feature>
<evidence type="ECO:0000259" key="8">
    <source>
        <dbReference type="PROSITE" id="PS50001"/>
    </source>
</evidence>
<dbReference type="STRING" id="41427.A0A240PLF6"/>
<feature type="compositionally biased region" description="Basic and acidic residues" evidence="7">
    <location>
        <begin position="124"/>
        <end position="138"/>
    </location>
</feature>
<feature type="compositionally biased region" description="Polar residues" evidence="7">
    <location>
        <begin position="429"/>
        <end position="444"/>
    </location>
</feature>
<evidence type="ECO:0000256" key="7">
    <source>
        <dbReference type="SAM" id="MobiDB-lite"/>
    </source>
</evidence>
<dbReference type="InterPro" id="IPR036860">
    <property type="entry name" value="SH2_dom_sf"/>
</dbReference>
<feature type="region of interest" description="Disordered" evidence="7">
    <location>
        <begin position="174"/>
        <end position="208"/>
    </location>
</feature>
<evidence type="ECO:0000256" key="6">
    <source>
        <dbReference type="PROSITE-ProRule" id="PRU00191"/>
    </source>
</evidence>
<dbReference type="InterPro" id="IPR001496">
    <property type="entry name" value="SOCS_box"/>
</dbReference>
<keyword evidence="3" id="KW-0734">Signal transduction inhibitor</keyword>
<dbReference type="EnsemblMetazoa" id="AATE021786-RA">
    <property type="protein sequence ID" value="AATE021786-PA.1"/>
    <property type="gene ID" value="AATE021786"/>
</dbReference>
<dbReference type="PROSITE" id="PS50225">
    <property type="entry name" value="SOCS"/>
    <property type="match status" value="1"/>
</dbReference>
<dbReference type="InterPro" id="IPR000980">
    <property type="entry name" value="SH2"/>
</dbReference>
<comment type="pathway">
    <text evidence="1">Protein modification; protein ubiquitination.</text>
</comment>
<feature type="region of interest" description="Disordered" evidence="7">
    <location>
        <begin position="592"/>
        <end position="617"/>
    </location>
</feature>
<feature type="compositionally biased region" description="Low complexity" evidence="7">
    <location>
        <begin position="606"/>
        <end position="617"/>
    </location>
</feature>